<dbReference type="GO" id="GO:0006099">
    <property type="term" value="P:tricarboxylic acid cycle"/>
    <property type="evidence" value="ECO:0007669"/>
    <property type="project" value="TreeGrafter"/>
</dbReference>
<dbReference type="PANTHER" id="PTHR43416">
    <property type="entry name" value="DIHYDROLIPOYLLYSINE-RESIDUE SUCCINYLTRANSFERASE COMPONENT OF 2-OXOGLUTARATE DEHYDROGENASE COMPLEX, MITOCHONDRIAL-RELATED"/>
    <property type="match status" value="1"/>
</dbReference>
<protein>
    <recommendedName>
        <fullName evidence="4">Lipoyl-binding domain-containing protein</fullName>
    </recommendedName>
</protein>
<dbReference type="SUPFAM" id="SSF51230">
    <property type="entry name" value="Single hybrid motif"/>
    <property type="match status" value="1"/>
</dbReference>
<dbReference type="InterPro" id="IPR011053">
    <property type="entry name" value="Single_hybrid_motif"/>
</dbReference>
<dbReference type="InterPro" id="IPR003016">
    <property type="entry name" value="2-oxoA_DH_lipoyl-BS"/>
</dbReference>
<proteinExistence type="inferred from homology"/>
<dbReference type="AlphaFoldDB" id="A0A7S2XE38"/>
<dbReference type="GO" id="GO:0004149">
    <property type="term" value="F:dihydrolipoyllysine-residue succinyltransferase activity"/>
    <property type="evidence" value="ECO:0007669"/>
    <property type="project" value="TreeGrafter"/>
</dbReference>
<sequence length="209" mass="22874">MLFSRRSVLNRTWGRLLFQCRPYPCMWRPFSASNVFKLEVPQMGDSITEGDLQEILKAAGDPVQTDEIVAIIETDKVNVDIRSPVTGSVESLNAAEGDTVEVGALLMTIALGDGVVPPPPQPTVEEPNKEVSEVAEKLPVAPTMPSKSATRVPLIKFRYGVRDEETDANVETVAPLEFVEYVGVPEKYMRKPLSEEAIALIEMGGAAPY</sequence>
<comment type="similarity">
    <text evidence="1">Belongs to the 2-oxoacid dehydrogenase family.</text>
</comment>
<feature type="domain" description="Lipoyl-binding" evidence="4">
    <location>
        <begin position="35"/>
        <end position="110"/>
    </location>
</feature>
<organism evidence="5">
    <name type="scientific">Lotharella oceanica</name>
    <dbReference type="NCBI Taxonomy" id="641309"/>
    <lineage>
        <taxon>Eukaryota</taxon>
        <taxon>Sar</taxon>
        <taxon>Rhizaria</taxon>
        <taxon>Cercozoa</taxon>
        <taxon>Chlorarachniophyceae</taxon>
        <taxon>Lotharella</taxon>
    </lineage>
</organism>
<evidence type="ECO:0000256" key="2">
    <source>
        <dbReference type="ARBA" id="ARBA00022823"/>
    </source>
</evidence>
<dbReference type="CDD" id="cd06849">
    <property type="entry name" value="lipoyl_domain"/>
    <property type="match status" value="1"/>
</dbReference>
<evidence type="ECO:0000259" key="4">
    <source>
        <dbReference type="PROSITE" id="PS50968"/>
    </source>
</evidence>
<evidence type="ECO:0000256" key="1">
    <source>
        <dbReference type="ARBA" id="ARBA00007317"/>
    </source>
</evidence>
<dbReference type="GO" id="GO:0005739">
    <property type="term" value="C:mitochondrion"/>
    <property type="evidence" value="ECO:0007669"/>
    <property type="project" value="TreeGrafter"/>
</dbReference>
<name>A0A7S2XE38_9EUKA</name>
<accession>A0A7S2XE38</accession>
<gene>
    <name evidence="5" type="ORF">LSP00402_LOCUS16133</name>
</gene>
<dbReference type="PROSITE" id="PS50968">
    <property type="entry name" value="BIOTINYL_LIPOYL"/>
    <property type="match status" value="1"/>
</dbReference>
<reference evidence="5" key="1">
    <citation type="submission" date="2021-01" db="EMBL/GenBank/DDBJ databases">
        <authorList>
            <person name="Corre E."/>
            <person name="Pelletier E."/>
            <person name="Niang G."/>
            <person name="Scheremetjew M."/>
            <person name="Finn R."/>
            <person name="Kale V."/>
            <person name="Holt S."/>
            <person name="Cochrane G."/>
            <person name="Meng A."/>
            <person name="Brown T."/>
            <person name="Cohen L."/>
        </authorList>
    </citation>
    <scope>NUCLEOTIDE SEQUENCE</scope>
    <source>
        <strain evidence="5">CCMP622</strain>
    </source>
</reference>
<keyword evidence="3" id="KW-0809">Transit peptide</keyword>
<dbReference type="Gene3D" id="2.40.50.100">
    <property type="match status" value="1"/>
</dbReference>
<evidence type="ECO:0000313" key="5">
    <source>
        <dbReference type="EMBL" id="CAD9772143.1"/>
    </source>
</evidence>
<dbReference type="InterPro" id="IPR000089">
    <property type="entry name" value="Biotin_lipoyl"/>
</dbReference>
<dbReference type="PANTHER" id="PTHR43416:SF5">
    <property type="entry name" value="DIHYDROLIPOYLLYSINE-RESIDUE SUCCINYLTRANSFERASE COMPONENT OF 2-OXOGLUTARATE DEHYDROGENASE COMPLEX, MITOCHONDRIAL"/>
    <property type="match status" value="1"/>
</dbReference>
<keyword evidence="2" id="KW-0450">Lipoyl</keyword>
<evidence type="ECO:0000256" key="3">
    <source>
        <dbReference type="ARBA" id="ARBA00022946"/>
    </source>
</evidence>
<dbReference type="EMBL" id="HBHP01025960">
    <property type="protein sequence ID" value="CAD9772143.1"/>
    <property type="molecule type" value="Transcribed_RNA"/>
</dbReference>
<dbReference type="PROSITE" id="PS00189">
    <property type="entry name" value="LIPOYL"/>
    <property type="match status" value="1"/>
</dbReference>
<dbReference type="InterPro" id="IPR050537">
    <property type="entry name" value="2-oxoacid_dehydrogenase"/>
</dbReference>
<dbReference type="Pfam" id="PF00364">
    <property type="entry name" value="Biotin_lipoyl"/>
    <property type="match status" value="1"/>
</dbReference>